<protein>
    <recommendedName>
        <fullName evidence="4">UrcA family protein</fullName>
    </recommendedName>
</protein>
<dbReference type="AlphaFoldDB" id="A0A225NM20"/>
<gene>
    <name evidence="2" type="ORF">ATO3_11125</name>
</gene>
<proteinExistence type="predicted"/>
<feature type="signal peptide" evidence="1">
    <location>
        <begin position="1"/>
        <end position="23"/>
    </location>
</feature>
<feature type="chain" id="PRO_5012759235" description="UrcA family protein" evidence="1">
    <location>
        <begin position="24"/>
        <end position="175"/>
    </location>
</feature>
<evidence type="ECO:0000313" key="2">
    <source>
        <dbReference type="EMBL" id="OWU73249.1"/>
    </source>
</evidence>
<keyword evidence="1" id="KW-0732">Signal</keyword>
<sequence>MTRTLFLASALALACSHGAPLQAADSTRSGDHRDRTSGLGLSALVTTSVSDQLRIDLAYCDRITAVYSFDCTAYALSRAATDLKGNPAYTAPESILRSAARTIRATVKAEIDRARLPRLNGLQYYRPVQPSATPALRQHTAATLDQTAAAIAATPQATAFDPITQAILTGRQTPL</sequence>
<evidence type="ECO:0000256" key="1">
    <source>
        <dbReference type="SAM" id="SignalP"/>
    </source>
</evidence>
<name>A0A225NM20_9RHOB</name>
<dbReference type="Proteomes" id="UP000215377">
    <property type="component" value="Unassembled WGS sequence"/>
</dbReference>
<evidence type="ECO:0008006" key="4">
    <source>
        <dbReference type="Google" id="ProtNLM"/>
    </source>
</evidence>
<organism evidence="2 3">
    <name type="scientific">Marinibacterium profundimaris</name>
    <dbReference type="NCBI Taxonomy" id="1679460"/>
    <lineage>
        <taxon>Bacteria</taxon>
        <taxon>Pseudomonadati</taxon>
        <taxon>Pseudomonadota</taxon>
        <taxon>Alphaproteobacteria</taxon>
        <taxon>Rhodobacterales</taxon>
        <taxon>Paracoccaceae</taxon>
        <taxon>Marinibacterium</taxon>
    </lineage>
</organism>
<accession>A0A225NM20</accession>
<dbReference type="OrthoDB" id="7876236at2"/>
<dbReference type="EMBL" id="AQQR01000004">
    <property type="protein sequence ID" value="OWU73249.1"/>
    <property type="molecule type" value="Genomic_DNA"/>
</dbReference>
<evidence type="ECO:0000313" key="3">
    <source>
        <dbReference type="Proteomes" id="UP000215377"/>
    </source>
</evidence>
<reference evidence="2 3" key="1">
    <citation type="submission" date="2013-04" db="EMBL/GenBank/DDBJ databases">
        <title>Oceanicola sp. 22II1-22F33 Genome Sequencing.</title>
        <authorList>
            <person name="Lai Q."/>
            <person name="Li G."/>
            <person name="Shao Z."/>
        </authorList>
    </citation>
    <scope>NUCLEOTIDE SEQUENCE [LARGE SCALE GENOMIC DNA]</scope>
    <source>
        <strain evidence="2 3">22II1-22F33</strain>
    </source>
</reference>
<keyword evidence="3" id="KW-1185">Reference proteome</keyword>
<comment type="caution">
    <text evidence="2">The sequence shown here is derived from an EMBL/GenBank/DDBJ whole genome shotgun (WGS) entry which is preliminary data.</text>
</comment>
<dbReference type="RefSeq" id="WP_088649947.1">
    <property type="nucleotide sequence ID" value="NZ_AQQR01000004.1"/>
</dbReference>
<dbReference type="PROSITE" id="PS51257">
    <property type="entry name" value="PROKAR_LIPOPROTEIN"/>
    <property type="match status" value="1"/>
</dbReference>